<dbReference type="InterPro" id="IPR000210">
    <property type="entry name" value="BTB/POZ_dom"/>
</dbReference>
<evidence type="ECO:0000256" key="1">
    <source>
        <dbReference type="ARBA" id="ARBA00004489"/>
    </source>
</evidence>
<dbReference type="InterPro" id="IPR011333">
    <property type="entry name" value="SKP1/BTB/POZ_sf"/>
</dbReference>
<dbReference type="SUPFAM" id="SSF81324">
    <property type="entry name" value="Voltage-gated potassium channels"/>
    <property type="match status" value="1"/>
</dbReference>
<dbReference type="Pfam" id="PF07941">
    <property type="entry name" value="K_channel_TID"/>
    <property type="match status" value="1"/>
</dbReference>
<dbReference type="GO" id="GO:0005251">
    <property type="term" value="F:delayed rectifier potassium channel activity"/>
    <property type="evidence" value="ECO:0007669"/>
    <property type="project" value="TreeGrafter"/>
</dbReference>
<dbReference type="InterPro" id="IPR037065">
    <property type="entry name" value="K_chnl_volt-dep_Kv1.4_TID_sf"/>
</dbReference>
<gene>
    <name evidence="24" type="primary">Kcna4</name>
    <name evidence="24" type="ORF">CNELOR_R08616</name>
</gene>
<feature type="compositionally biased region" description="Acidic residues" evidence="21">
    <location>
        <begin position="134"/>
        <end position="150"/>
    </location>
</feature>
<keyword evidence="15 22" id="KW-0472">Membrane</keyword>
<feature type="non-terminal residue" evidence="24">
    <location>
        <position position="660"/>
    </location>
</feature>
<dbReference type="FunFam" id="1.20.120.350:FF:000028">
    <property type="entry name" value="Potassium voltage-gated channel subfamily a member"/>
    <property type="match status" value="1"/>
</dbReference>
<dbReference type="FunFam" id="1.20.5.600:FF:000001">
    <property type="entry name" value="Potassium voltage-gated channel subfamily A member 4"/>
    <property type="match status" value="1"/>
</dbReference>
<feature type="region of interest" description="Disordered" evidence="21">
    <location>
        <begin position="630"/>
        <end position="660"/>
    </location>
</feature>
<dbReference type="PRINTS" id="PR00169">
    <property type="entry name" value="KCHANNEL"/>
</dbReference>
<evidence type="ECO:0000313" key="24">
    <source>
        <dbReference type="EMBL" id="NXB08236.1"/>
    </source>
</evidence>
<dbReference type="Proteomes" id="UP000517678">
    <property type="component" value="Unassembled WGS sequence"/>
</dbReference>
<feature type="transmembrane region" description="Helical" evidence="22">
    <location>
        <begin position="324"/>
        <end position="342"/>
    </location>
</feature>
<evidence type="ECO:0000256" key="19">
    <source>
        <dbReference type="ARBA" id="ARBA00033201"/>
    </source>
</evidence>
<evidence type="ECO:0000256" key="12">
    <source>
        <dbReference type="ARBA" id="ARBA00022958"/>
    </source>
</evidence>
<feature type="region of interest" description="Disordered" evidence="21">
    <location>
        <begin position="132"/>
        <end position="151"/>
    </location>
</feature>
<evidence type="ECO:0000256" key="10">
    <source>
        <dbReference type="ARBA" id="ARBA00022826"/>
    </source>
</evidence>
<organism evidence="24 25">
    <name type="scientific">Cnemophilus loriae</name>
    <name type="common">Loria's bird-of-paradise</name>
    <dbReference type="NCBI Taxonomy" id="254448"/>
    <lineage>
        <taxon>Eukaryota</taxon>
        <taxon>Metazoa</taxon>
        <taxon>Chordata</taxon>
        <taxon>Craniata</taxon>
        <taxon>Vertebrata</taxon>
        <taxon>Euteleostomi</taxon>
        <taxon>Archelosauria</taxon>
        <taxon>Archosauria</taxon>
        <taxon>Dinosauria</taxon>
        <taxon>Saurischia</taxon>
        <taxon>Theropoda</taxon>
        <taxon>Coelurosauria</taxon>
        <taxon>Aves</taxon>
        <taxon>Neognathae</taxon>
        <taxon>Neoaves</taxon>
        <taxon>Telluraves</taxon>
        <taxon>Australaves</taxon>
        <taxon>Passeriformes</taxon>
        <taxon>Corvoidea</taxon>
        <taxon>Corvidae</taxon>
        <taxon>Cnemophilus</taxon>
    </lineage>
</organism>
<reference evidence="24 25" key="1">
    <citation type="submission" date="2019-09" db="EMBL/GenBank/DDBJ databases">
        <title>Bird 10,000 Genomes (B10K) Project - Family phase.</title>
        <authorList>
            <person name="Zhang G."/>
        </authorList>
    </citation>
    <scope>NUCLEOTIDE SEQUENCE [LARGE SCALE GENOMIC DNA]</scope>
    <source>
        <strain evidence="24">B10K-DU-029-38</strain>
        <tissue evidence="24">Muscle</tissue>
    </source>
</reference>
<keyword evidence="5" id="KW-0813">Transport</keyword>
<evidence type="ECO:0000256" key="6">
    <source>
        <dbReference type="ARBA" id="ARBA00022475"/>
    </source>
</evidence>
<evidence type="ECO:0000256" key="18">
    <source>
        <dbReference type="ARBA" id="ARBA00023303"/>
    </source>
</evidence>
<dbReference type="GO" id="GO:0043197">
    <property type="term" value="C:dendritic spine"/>
    <property type="evidence" value="ECO:0007669"/>
    <property type="project" value="TreeGrafter"/>
</dbReference>
<dbReference type="Gene3D" id="3.30.710.10">
    <property type="entry name" value="Potassium Channel Kv1.1, Chain A"/>
    <property type="match status" value="1"/>
</dbReference>
<dbReference type="Gene3D" id="1.20.5.600">
    <property type="entry name" value="Potassium channel, voltage dependent, Kv1.4, tandem inactivation domain"/>
    <property type="match status" value="1"/>
</dbReference>
<dbReference type="PANTHER" id="PTHR11537">
    <property type="entry name" value="VOLTAGE-GATED POTASSIUM CHANNEL"/>
    <property type="match status" value="1"/>
</dbReference>
<dbReference type="FunFam" id="1.10.287.70:FF:000002">
    <property type="entry name" value="Potassium voltage-gated channel subfamily a member"/>
    <property type="match status" value="1"/>
</dbReference>
<dbReference type="EMBL" id="VZTF01006410">
    <property type="protein sequence ID" value="NXB08236.1"/>
    <property type="molecule type" value="Genomic_DNA"/>
</dbReference>
<dbReference type="Pfam" id="PF02214">
    <property type="entry name" value="BTB_2"/>
    <property type="match status" value="1"/>
</dbReference>
<dbReference type="InterPro" id="IPR003968">
    <property type="entry name" value="K_chnl_volt-dep_Kv"/>
</dbReference>
<dbReference type="PRINTS" id="PR01496">
    <property type="entry name" value="SHAKERCHANEL"/>
</dbReference>
<evidence type="ECO:0000256" key="21">
    <source>
        <dbReference type="SAM" id="MobiDB-lite"/>
    </source>
</evidence>
<name>A0A7K8AZV0_9CORV</name>
<dbReference type="Gene3D" id="1.20.120.350">
    <property type="entry name" value="Voltage-gated potassium channels. Chain C"/>
    <property type="match status" value="1"/>
</dbReference>
<evidence type="ECO:0000256" key="15">
    <source>
        <dbReference type="ARBA" id="ARBA00023136"/>
    </source>
</evidence>
<evidence type="ECO:0000256" key="5">
    <source>
        <dbReference type="ARBA" id="ARBA00022448"/>
    </source>
</evidence>
<feature type="region of interest" description="Disordered" evidence="21">
    <location>
        <begin position="158"/>
        <end position="180"/>
    </location>
</feature>
<feature type="compositionally biased region" description="Basic residues" evidence="21">
    <location>
        <begin position="90"/>
        <end position="105"/>
    </location>
</feature>
<keyword evidence="25" id="KW-1185">Reference proteome</keyword>
<dbReference type="InterPro" id="IPR003972">
    <property type="entry name" value="K_chnl_volt-dep_Kv1"/>
</dbReference>
<sequence>MEVAMVSADSSGCNTHMPYGYAAQARARERERLAQSRAAAAAAVAAATAAVEGGAAGGGGPYHHYHQEQSRGASSSHGGSASRSSLPHRQSGKRRKKGKKRSHHLGSRECGASFPCSELLPLSGSEERILKDLSEEEEEDEEEDEDDEEEGKLYYSDDYGEDEFSYSDQPPDDGGGPGGYSSVRYSEYECCERVVINVSGLRFETQLKTLAQFPETLLGDPAKRGRYFDPLRNEYFFDRNRPSFDAILYYYQSGGRLKRPVNVPFDIFSEEVKFYQLGDEAMLKFREDEGFVKEEEEKVLPENEFKRQVWLLFEYPESSSPARGIAIVSVLVILISIVIFCLETLPEFRDDKEFVMSLSLGKGLSNESLRLDAGEHTIFNDPFFIVETVCIIWFSFEFTVRCFACPSKAHFFKNVMNIIDIVSILPYFITLGTDLAQEQGSQQAMSFAILRIIRLVRVFRIFKLSRHSKGLQILGHTLRASMRELGLLIFFLFIGVILFSSAVYFAEADEPATHFQSIPDAFWWAVVTMTTVGYGDMKPITVGGKIVGSLCAIAGVLTIALPVPVIVSNFNYFYHRETENEEHTQMMQNAVSCPYLPTNLLKKFRSSSSSSTEDKSEYLEMEEGVKESLCVKETKSQDTGNSSESEKKNCVNSNSVETDV</sequence>
<comment type="subcellular location">
    <subcellularLocation>
        <location evidence="2">Cell membrane</location>
        <topology evidence="2">Multi-pass membrane protein</topology>
    </subcellularLocation>
    <subcellularLocation>
        <location evidence="1">Cell projection</location>
        <location evidence="1">Axon</location>
    </subcellularLocation>
</comment>
<accession>A0A7K8AZV0</accession>
<dbReference type="Gene3D" id="1.10.287.70">
    <property type="match status" value="1"/>
</dbReference>
<comment type="caution">
    <text evidence="24">The sequence shown here is derived from an EMBL/GenBank/DDBJ whole genome shotgun (WGS) entry which is preliminary data.</text>
</comment>
<comment type="similarity">
    <text evidence="3">Belongs to the potassium channel family. A (Shaker) (TC 1.A.1.2) subfamily. Kv1.4/KCNA4 sub-subfamily.</text>
</comment>
<keyword evidence="8" id="KW-0597">Phosphoprotein</keyword>
<evidence type="ECO:0000256" key="13">
    <source>
        <dbReference type="ARBA" id="ARBA00022989"/>
    </source>
</evidence>
<feature type="compositionally biased region" description="Low complexity" evidence="21">
    <location>
        <begin position="70"/>
        <end position="89"/>
    </location>
</feature>
<evidence type="ECO:0000256" key="11">
    <source>
        <dbReference type="ARBA" id="ARBA00022882"/>
    </source>
</evidence>
<feature type="domain" description="BTB" evidence="23">
    <location>
        <begin position="192"/>
        <end position="292"/>
    </location>
</feature>
<evidence type="ECO:0000256" key="8">
    <source>
        <dbReference type="ARBA" id="ARBA00022553"/>
    </source>
</evidence>
<dbReference type="PRINTS" id="PR01511">
    <property type="entry name" value="KV14CHANNEL"/>
</dbReference>
<dbReference type="SMART" id="SM00225">
    <property type="entry name" value="BTB"/>
    <property type="match status" value="1"/>
</dbReference>
<keyword evidence="7" id="KW-0633">Potassium transport</keyword>
<dbReference type="SUPFAM" id="SSF54695">
    <property type="entry name" value="POZ domain"/>
    <property type="match status" value="1"/>
</dbReference>
<evidence type="ECO:0000256" key="20">
    <source>
        <dbReference type="ARBA" id="ARBA00034430"/>
    </source>
</evidence>
<proteinExistence type="inferred from homology"/>
<dbReference type="InterPro" id="IPR020467">
    <property type="entry name" value="K_chnl_volt-dep_Kv1.4"/>
</dbReference>
<evidence type="ECO:0000256" key="9">
    <source>
        <dbReference type="ARBA" id="ARBA00022692"/>
    </source>
</evidence>
<evidence type="ECO:0000256" key="14">
    <source>
        <dbReference type="ARBA" id="ARBA00023065"/>
    </source>
</evidence>
<keyword evidence="9 22" id="KW-0812">Transmembrane</keyword>
<keyword evidence="16" id="KW-0325">Glycoprotein</keyword>
<evidence type="ECO:0000256" key="17">
    <source>
        <dbReference type="ARBA" id="ARBA00023273"/>
    </source>
</evidence>
<evidence type="ECO:0000256" key="4">
    <source>
        <dbReference type="ARBA" id="ARBA00020938"/>
    </source>
</evidence>
<evidence type="ECO:0000256" key="7">
    <source>
        <dbReference type="ARBA" id="ARBA00022538"/>
    </source>
</evidence>
<keyword evidence="11" id="KW-0851">Voltage-gated channel</keyword>
<dbReference type="PRINTS" id="PR01491">
    <property type="entry name" value="KVCHANNEL"/>
</dbReference>
<dbReference type="Pfam" id="PF00520">
    <property type="entry name" value="Ion_trans"/>
    <property type="match status" value="1"/>
</dbReference>
<protein>
    <recommendedName>
        <fullName evidence="4">Potassium voltage-gated channel subfamily A member 4</fullName>
    </recommendedName>
    <alternativeName>
        <fullName evidence="19">Voltage-gated potassium channel subunit Kv1.4</fullName>
    </alternativeName>
</protein>
<feature type="non-terminal residue" evidence="24">
    <location>
        <position position="1"/>
    </location>
</feature>
<feature type="region of interest" description="Disordered" evidence="21">
    <location>
        <begin position="47"/>
        <end position="109"/>
    </location>
</feature>
<keyword evidence="13 22" id="KW-1133">Transmembrane helix</keyword>
<dbReference type="InterPro" id="IPR003131">
    <property type="entry name" value="T1-type_BTB"/>
</dbReference>
<dbReference type="GO" id="GO:0030424">
    <property type="term" value="C:axon"/>
    <property type="evidence" value="ECO:0007669"/>
    <property type="project" value="UniProtKB-SubCell"/>
</dbReference>
<evidence type="ECO:0000256" key="16">
    <source>
        <dbReference type="ARBA" id="ARBA00023180"/>
    </source>
</evidence>
<dbReference type="FunFam" id="3.30.710.10:FF:000007">
    <property type="entry name" value="Potassium voltage-gated channel subfamily A member 2"/>
    <property type="match status" value="1"/>
</dbReference>
<keyword evidence="12" id="KW-0630">Potassium</keyword>
<dbReference type="InterPro" id="IPR005821">
    <property type="entry name" value="Ion_trans_dom"/>
</dbReference>
<evidence type="ECO:0000313" key="25">
    <source>
        <dbReference type="Proteomes" id="UP000517678"/>
    </source>
</evidence>
<dbReference type="InterPro" id="IPR012897">
    <property type="entry name" value="K_chnl_volt-dep_Kv1.4_TID"/>
</dbReference>
<evidence type="ECO:0000256" key="2">
    <source>
        <dbReference type="ARBA" id="ARBA00004651"/>
    </source>
</evidence>
<dbReference type="GO" id="GO:0008076">
    <property type="term" value="C:voltage-gated potassium channel complex"/>
    <property type="evidence" value="ECO:0007669"/>
    <property type="project" value="InterPro"/>
</dbReference>
<dbReference type="GO" id="GO:0030955">
    <property type="term" value="F:potassium ion binding"/>
    <property type="evidence" value="ECO:0007669"/>
    <property type="project" value="InterPro"/>
</dbReference>
<keyword evidence="17" id="KW-0966">Cell projection</keyword>
<dbReference type="GO" id="GO:0001508">
    <property type="term" value="P:action potential"/>
    <property type="evidence" value="ECO:0007669"/>
    <property type="project" value="TreeGrafter"/>
</dbReference>
<evidence type="ECO:0000259" key="23">
    <source>
        <dbReference type="SMART" id="SM00225"/>
    </source>
</evidence>
<dbReference type="InterPro" id="IPR027359">
    <property type="entry name" value="Volt_channel_dom_sf"/>
</dbReference>
<dbReference type="GO" id="GO:0051260">
    <property type="term" value="P:protein homooligomerization"/>
    <property type="evidence" value="ECO:0007669"/>
    <property type="project" value="InterPro"/>
</dbReference>
<keyword evidence="18" id="KW-0407">Ion channel</keyword>
<evidence type="ECO:0000256" key="3">
    <source>
        <dbReference type="ARBA" id="ARBA00008202"/>
    </source>
</evidence>
<keyword evidence="14" id="KW-0406">Ion transport</keyword>
<dbReference type="PANTHER" id="PTHR11537:SF284">
    <property type="entry name" value="POTASSIUM VOLTAGE-GATED CHANNEL SUBFAMILY A MEMBER 4"/>
    <property type="match status" value="1"/>
</dbReference>
<comment type="catalytic activity">
    <reaction evidence="20">
        <text>K(+)(in) = K(+)(out)</text>
        <dbReference type="Rhea" id="RHEA:29463"/>
        <dbReference type="ChEBI" id="CHEBI:29103"/>
    </reaction>
</comment>
<feature type="compositionally biased region" description="Polar residues" evidence="21">
    <location>
        <begin position="650"/>
        <end position="660"/>
    </location>
</feature>
<feature type="transmembrane region" description="Helical" evidence="22">
    <location>
        <begin position="546"/>
        <end position="567"/>
    </location>
</feature>
<dbReference type="InterPro" id="IPR028325">
    <property type="entry name" value="VG_K_chnl"/>
</dbReference>
<keyword evidence="6" id="KW-1003">Cell membrane</keyword>
<keyword evidence="10" id="KW-0631">Potassium channel</keyword>
<feature type="transmembrane region" description="Helical" evidence="22">
    <location>
        <begin position="485"/>
        <end position="506"/>
    </location>
</feature>
<dbReference type="AlphaFoldDB" id="A0A7K8AZV0"/>
<evidence type="ECO:0000256" key="22">
    <source>
        <dbReference type="SAM" id="Phobius"/>
    </source>
</evidence>